<proteinExistence type="predicted"/>
<gene>
    <name evidence="1" type="ORF">NMY3_01221</name>
</gene>
<reference evidence="2" key="1">
    <citation type="submission" date="2015-10" db="EMBL/GenBank/DDBJ databases">
        <title>Niche specialization of a soil ammonia-oxidizing archaeon, Candidatus Nitrosocosmicus oleophilus.</title>
        <authorList>
            <person name="Jung M.-Y."/>
            <person name="Rhee S.-K."/>
        </authorList>
    </citation>
    <scope>NUCLEOTIDE SEQUENCE [LARGE SCALE GENOMIC DNA]</scope>
    <source>
        <strain evidence="2">MY3</strain>
    </source>
</reference>
<evidence type="ECO:0000313" key="1">
    <source>
        <dbReference type="EMBL" id="ALI35426.1"/>
    </source>
</evidence>
<dbReference type="KEGG" id="taa:NMY3_01221"/>
<dbReference type="Proteomes" id="UP000058925">
    <property type="component" value="Chromosome"/>
</dbReference>
<dbReference type="GeneID" id="60421301"/>
<name>A0A654LYC7_9ARCH</name>
<dbReference type="AlphaFoldDB" id="A0A654LYC7"/>
<sequence>MQTTQKDKEDQILNLLEEGYTNRQICKIEHCSPNKVSSVNKKRTGKINELDTQIKNKSICSQVFDLLEKKVPLAQIITRVDIDPDEAMKIENKYLQVSKRDRIIYLLREEKDMVLTIEKLEFLKANPDLWKEIKKTMDIQTVNRNLVIEGDNIENEIEGKKILLKNFYNKMIKEKRKKLGIDIY</sequence>
<keyword evidence="2" id="KW-1185">Reference proteome</keyword>
<protein>
    <submittedName>
        <fullName evidence="1">Uncharacterized protein</fullName>
    </submittedName>
</protein>
<evidence type="ECO:0000313" key="2">
    <source>
        <dbReference type="Proteomes" id="UP000058925"/>
    </source>
</evidence>
<accession>A0A654LYC7</accession>
<dbReference type="RefSeq" id="WP_196817892.1">
    <property type="nucleotide sequence ID" value="NZ_CP012850.1"/>
</dbReference>
<organism evidence="1 2">
    <name type="scientific">Candidatus Nitrosocosmicus oleophilus</name>
    <dbReference type="NCBI Taxonomy" id="1353260"/>
    <lineage>
        <taxon>Archaea</taxon>
        <taxon>Nitrososphaerota</taxon>
        <taxon>Nitrososphaeria</taxon>
        <taxon>Nitrososphaerales</taxon>
        <taxon>Nitrososphaeraceae</taxon>
        <taxon>Candidatus Nitrosocosmicus</taxon>
    </lineage>
</organism>
<dbReference type="EMBL" id="CP012850">
    <property type="protein sequence ID" value="ALI35426.1"/>
    <property type="molecule type" value="Genomic_DNA"/>
</dbReference>